<protein>
    <recommendedName>
        <fullName evidence="4">Lipoprotein</fullName>
    </recommendedName>
</protein>
<keyword evidence="1" id="KW-0732">Signal</keyword>
<proteinExistence type="predicted"/>
<comment type="caution">
    <text evidence="2">The sequence shown here is derived from an EMBL/GenBank/DDBJ whole genome shotgun (WGS) entry which is preliminary data.</text>
</comment>
<sequence>MNTFTRPLVIAAALLGGFASSCAGSDQPSEFDEAAIRSMQDARDMPQAFPSAVEAFESSSDPTVKATKWEELIVITSESILSANWTIPAGGWKLIEFPTGSNITLQGAQDQQRNKAYYTKLVAQNETNAMRLRGAGALMLDAASSGEQWAGTLLLDIAQRSDSNIKLLTYWSTRDFGQDANAIAWTVDWNAWQQAYNAADSLGKAIILRNITMLAVRKNEFPVAAAINLSALSGTDRALKAIALAFGDPAFGASVTAKWTEIASDASDPQLQALAQEVRRKFGLE</sequence>
<evidence type="ECO:0000313" key="3">
    <source>
        <dbReference type="Proteomes" id="UP000253426"/>
    </source>
</evidence>
<dbReference type="EMBL" id="QNRR01000002">
    <property type="protein sequence ID" value="RBP45726.1"/>
    <property type="molecule type" value="Genomic_DNA"/>
</dbReference>
<evidence type="ECO:0000256" key="1">
    <source>
        <dbReference type="SAM" id="SignalP"/>
    </source>
</evidence>
<reference evidence="2 3" key="1">
    <citation type="submission" date="2018-06" db="EMBL/GenBank/DDBJ databases">
        <title>Genomic Encyclopedia of Type Strains, Phase IV (KMG-IV): sequencing the most valuable type-strain genomes for metagenomic binning, comparative biology and taxonomic classification.</title>
        <authorList>
            <person name="Goeker M."/>
        </authorList>
    </citation>
    <scope>NUCLEOTIDE SEQUENCE [LARGE SCALE GENOMIC DNA]</scope>
    <source>
        <strain evidence="2 3">DSM 25532</strain>
    </source>
</reference>
<dbReference type="Proteomes" id="UP000253426">
    <property type="component" value="Unassembled WGS sequence"/>
</dbReference>
<keyword evidence="3" id="KW-1185">Reference proteome</keyword>
<gene>
    <name evidence="2" type="ORF">DES53_102108</name>
</gene>
<accession>A0A366HQG6</accession>
<evidence type="ECO:0008006" key="4">
    <source>
        <dbReference type="Google" id="ProtNLM"/>
    </source>
</evidence>
<dbReference type="RefSeq" id="WP_113957303.1">
    <property type="nucleotide sequence ID" value="NZ_QNRR01000002.1"/>
</dbReference>
<feature type="chain" id="PRO_5016777668" description="Lipoprotein" evidence="1">
    <location>
        <begin position="24"/>
        <end position="285"/>
    </location>
</feature>
<name>A0A366HQG6_9BACT</name>
<dbReference type="AlphaFoldDB" id="A0A366HQG6"/>
<dbReference type="PROSITE" id="PS51257">
    <property type="entry name" value="PROKAR_LIPOPROTEIN"/>
    <property type="match status" value="1"/>
</dbReference>
<organism evidence="2 3">
    <name type="scientific">Roseimicrobium gellanilyticum</name>
    <dbReference type="NCBI Taxonomy" id="748857"/>
    <lineage>
        <taxon>Bacteria</taxon>
        <taxon>Pseudomonadati</taxon>
        <taxon>Verrucomicrobiota</taxon>
        <taxon>Verrucomicrobiia</taxon>
        <taxon>Verrucomicrobiales</taxon>
        <taxon>Verrucomicrobiaceae</taxon>
        <taxon>Roseimicrobium</taxon>
    </lineage>
</organism>
<feature type="signal peptide" evidence="1">
    <location>
        <begin position="1"/>
        <end position="23"/>
    </location>
</feature>
<evidence type="ECO:0000313" key="2">
    <source>
        <dbReference type="EMBL" id="RBP45726.1"/>
    </source>
</evidence>